<dbReference type="PIRSF" id="PIRSF000103">
    <property type="entry name" value="HIBADH"/>
    <property type="match status" value="1"/>
</dbReference>
<evidence type="ECO:0000256" key="1">
    <source>
        <dbReference type="ARBA" id="ARBA00023002"/>
    </source>
</evidence>
<feature type="domain" description="NADPH-dependent reductive aminase-like C-terminal" evidence="3">
    <location>
        <begin position="175"/>
        <end position="307"/>
    </location>
</feature>
<accession>A0A0D2K623</accession>
<dbReference type="InterPro" id="IPR048666">
    <property type="entry name" value="RedAm-like_C"/>
</dbReference>
<dbReference type="Gene3D" id="3.40.50.720">
    <property type="entry name" value="NAD(P)-binding Rossmann-like Domain"/>
    <property type="match status" value="1"/>
</dbReference>
<dbReference type="PANTHER" id="PTHR43580">
    <property type="entry name" value="OXIDOREDUCTASE GLYR1-RELATED"/>
    <property type="match status" value="1"/>
</dbReference>
<dbReference type="AlphaFoldDB" id="A0A0D2K623"/>
<dbReference type="Proteomes" id="UP000053411">
    <property type="component" value="Unassembled WGS sequence"/>
</dbReference>
<evidence type="ECO:0000259" key="3">
    <source>
        <dbReference type="Pfam" id="PF21761"/>
    </source>
</evidence>
<dbReference type="PANTHER" id="PTHR43580:SF2">
    <property type="entry name" value="CYTOKINE-LIKE NUCLEAR FACTOR N-PAC"/>
    <property type="match status" value="1"/>
</dbReference>
<reference evidence="4 5" key="1">
    <citation type="submission" date="2015-01" db="EMBL/GenBank/DDBJ databases">
        <title>The Genome Sequence of Fonsecaea multimorphosa CBS 102226.</title>
        <authorList>
            <consortium name="The Broad Institute Genomics Platform"/>
            <person name="Cuomo C."/>
            <person name="de Hoog S."/>
            <person name="Gorbushina A."/>
            <person name="Stielow B."/>
            <person name="Teixiera M."/>
            <person name="Abouelleil A."/>
            <person name="Chapman S.B."/>
            <person name="Priest M."/>
            <person name="Young S.K."/>
            <person name="Wortman J."/>
            <person name="Nusbaum C."/>
            <person name="Birren B."/>
        </authorList>
    </citation>
    <scope>NUCLEOTIDE SEQUENCE [LARGE SCALE GENOMIC DNA]</scope>
    <source>
        <strain evidence="4 5">CBS 102226</strain>
    </source>
</reference>
<dbReference type="VEuPathDB" id="FungiDB:Z520_05935"/>
<evidence type="ECO:0000259" key="2">
    <source>
        <dbReference type="Pfam" id="PF03446"/>
    </source>
</evidence>
<dbReference type="GO" id="GO:0016491">
    <property type="term" value="F:oxidoreductase activity"/>
    <property type="evidence" value="ECO:0007669"/>
    <property type="project" value="UniProtKB-KW"/>
</dbReference>
<dbReference type="SUPFAM" id="SSF51735">
    <property type="entry name" value="NAD(P)-binding Rossmann-fold domains"/>
    <property type="match status" value="1"/>
</dbReference>
<dbReference type="GeneID" id="27711681"/>
<protein>
    <submittedName>
        <fullName evidence="4">Uncharacterized protein</fullName>
    </submittedName>
</protein>
<keyword evidence="1" id="KW-0560">Oxidoreductase</keyword>
<organism evidence="4 5">
    <name type="scientific">Fonsecaea multimorphosa CBS 102226</name>
    <dbReference type="NCBI Taxonomy" id="1442371"/>
    <lineage>
        <taxon>Eukaryota</taxon>
        <taxon>Fungi</taxon>
        <taxon>Dikarya</taxon>
        <taxon>Ascomycota</taxon>
        <taxon>Pezizomycotina</taxon>
        <taxon>Eurotiomycetes</taxon>
        <taxon>Chaetothyriomycetidae</taxon>
        <taxon>Chaetothyriales</taxon>
        <taxon>Herpotrichiellaceae</taxon>
        <taxon>Fonsecaea</taxon>
    </lineage>
</organism>
<dbReference type="Pfam" id="PF03446">
    <property type="entry name" value="NAD_binding_2"/>
    <property type="match status" value="1"/>
</dbReference>
<dbReference type="RefSeq" id="XP_016632757.1">
    <property type="nucleotide sequence ID" value="XM_016776438.1"/>
</dbReference>
<evidence type="ECO:0000313" key="5">
    <source>
        <dbReference type="Proteomes" id="UP000053411"/>
    </source>
</evidence>
<name>A0A0D2K623_9EURO</name>
<dbReference type="InterPro" id="IPR006115">
    <property type="entry name" value="6PGDH_NADP-bd"/>
</dbReference>
<sequence length="313" mass="33702">MAISSASQQAAEREVERSVSVLGLGQMGFAVAQAFTKKGYKTTVWNRTAAKARPLVAAGAIVATSVGDCIASNQLVLSCFIETQVLIEVLKTVDPQLCRGRVLVDFASGTLRETRQFQTIARELSFAYIRGSIASTPPYVGSSQIHAWYCGNETIFRSIQPDLAALAQPGYIDNDPGTIALHECAGGNIFYAFAAGFVQAMAVVKASGKCHPGGAEDFVNKFMIPFLHTFPDTFRDWAHQIDNQNYDAHGKGARLGQSAKSINLMRRFNTELGLTSVILDPVLSLIKHRIAQGGSNEELSSLVETIADSKAGI</sequence>
<dbReference type="EMBL" id="KN848071">
    <property type="protein sequence ID" value="KIX98634.1"/>
    <property type="molecule type" value="Genomic_DNA"/>
</dbReference>
<dbReference type="InterPro" id="IPR015815">
    <property type="entry name" value="HIBADH-related"/>
</dbReference>
<gene>
    <name evidence="4" type="ORF">Z520_05935</name>
</gene>
<dbReference type="InterPro" id="IPR013328">
    <property type="entry name" value="6PGD_dom2"/>
</dbReference>
<keyword evidence="5" id="KW-1185">Reference proteome</keyword>
<dbReference type="Gene3D" id="1.10.1040.10">
    <property type="entry name" value="N-(1-d-carboxylethyl)-l-norvaline Dehydrogenase, domain 2"/>
    <property type="match status" value="1"/>
</dbReference>
<proteinExistence type="predicted"/>
<dbReference type="STRING" id="1442371.A0A0D2K623"/>
<dbReference type="InterPro" id="IPR036291">
    <property type="entry name" value="NAD(P)-bd_dom_sf"/>
</dbReference>
<dbReference type="OrthoDB" id="4159947at2759"/>
<dbReference type="GO" id="GO:0050661">
    <property type="term" value="F:NADP binding"/>
    <property type="evidence" value="ECO:0007669"/>
    <property type="project" value="InterPro"/>
</dbReference>
<feature type="domain" description="6-phosphogluconate dehydrogenase NADP-binding" evidence="2">
    <location>
        <begin position="19"/>
        <end position="168"/>
    </location>
</feature>
<dbReference type="InterPro" id="IPR051265">
    <property type="entry name" value="HIBADH-related_NP60_sf"/>
</dbReference>
<dbReference type="Pfam" id="PF21761">
    <property type="entry name" value="RedAm-like_C"/>
    <property type="match status" value="1"/>
</dbReference>
<evidence type="ECO:0000313" key="4">
    <source>
        <dbReference type="EMBL" id="KIX98634.1"/>
    </source>
</evidence>